<feature type="region of interest" description="Disordered" evidence="2">
    <location>
        <begin position="296"/>
        <end position="328"/>
    </location>
</feature>
<feature type="disulfide bond" evidence="1">
    <location>
        <begin position="274"/>
        <end position="283"/>
    </location>
</feature>
<protein>
    <recommendedName>
        <fullName evidence="3">CP12 domain-containing protein</fullName>
    </recommendedName>
</protein>
<gene>
    <name evidence="4" type="ORF">SADUNF_Sadunf02G0168600</name>
</gene>
<evidence type="ECO:0000313" key="4">
    <source>
        <dbReference type="EMBL" id="KAF9688163.1"/>
    </source>
</evidence>
<dbReference type="Proteomes" id="UP000657918">
    <property type="component" value="Unassembled WGS sequence"/>
</dbReference>
<reference evidence="4 5" key="1">
    <citation type="submission" date="2020-10" db="EMBL/GenBank/DDBJ databases">
        <title>Plant Genome Project.</title>
        <authorList>
            <person name="Zhang R.-G."/>
        </authorList>
    </citation>
    <scope>NUCLEOTIDE SEQUENCE [LARGE SCALE GENOMIC DNA]</scope>
    <source>
        <strain evidence="4">FAFU-HL-1</strain>
        <tissue evidence="4">Leaf</tissue>
    </source>
</reference>
<dbReference type="GO" id="GO:0080153">
    <property type="term" value="P:negative regulation of reductive pentose-phosphate cycle"/>
    <property type="evidence" value="ECO:0007669"/>
    <property type="project" value="TreeGrafter"/>
</dbReference>
<dbReference type="SMART" id="SM01093">
    <property type="entry name" value="CP12"/>
    <property type="match status" value="1"/>
</dbReference>
<sequence>MAQLCFSNGPMGYSQLNFQVSSILSLFTNIIRLSFLWNLRYQLLSAVHLSSGYRESQMAGGRVAHVTLKGPSVVREICIGIALGLAAGSLWKMHHWNEQRKVRSFYDLLEKGFRIVGLVFSFGAATCLPFAQLNGEGDVFAVANFMCMEFNKFNLVGSFREEWLVRRSINFKLNRSVPDHWLYDTLFQSFIVNSLPNLKPPLMATIAGLNFSTPRVLARATDSPKSQPLIKLNQPWRSTYQLGSGRMQIRPVRAAPDSISEKVEKSIKDAEAACSEDAASGECAAAWDEVEELSAAASHAKDKKKGSDPLEEYCKDNPETDECRTYED</sequence>
<dbReference type="EMBL" id="JADGMS010000002">
    <property type="protein sequence ID" value="KAF9688163.1"/>
    <property type="molecule type" value="Genomic_DNA"/>
</dbReference>
<keyword evidence="5" id="KW-1185">Reference proteome</keyword>
<dbReference type="AlphaFoldDB" id="A0A835N8C6"/>
<dbReference type="Pfam" id="PF02672">
    <property type="entry name" value="CP12"/>
    <property type="match status" value="1"/>
</dbReference>
<dbReference type="OrthoDB" id="4362at2759"/>
<dbReference type="GO" id="GO:0009507">
    <property type="term" value="C:chloroplast"/>
    <property type="evidence" value="ECO:0007669"/>
    <property type="project" value="TreeGrafter"/>
</dbReference>
<evidence type="ECO:0000313" key="5">
    <source>
        <dbReference type="Proteomes" id="UP000657918"/>
    </source>
</evidence>
<name>A0A835N8C6_9ROSI</name>
<feature type="domain" description="CP12" evidence="3">
    <location>
        <begin position="259"/>
        <end position="328"/>
    </location>
</feature>
<dbReference type="InterPro" id="IPR003823">
    <property type="entry name" value="CP12_dom"/>
</dbReference>
<dbReference type="InterPro" id="IPR039314">
    <property type="entry name" value="CP12-like"/>
</dbReference>
<evidence type="ECO:0000256" key="1">
    <source>
        <dbReference type="PIRSR" id="PIRSR639314-50"/>
    </source>
</evidence>
<organism evidence="4 5">
    <name type="scientific">Salix dunnii</name>
    <dbReference type="NCBI Taxonomy" id="1413687"/>
    <lineage>
        <taxon>Eukaryota</taxon>
        <taxon>Viridiplantae</taxon>
        <taxon>Streptophyta</taxon>
        <taxon>Embryophyta</taxon>
        <taxon>Tracheophyta</taxon>
        <taxon>Spermatophyta</taxon>
        <taxon>Magnoliopsida</taxon>
        <taxon>eudicotyledons</taxon>
        <taxon>Gunneridae</taxon>
        <taxon>Pentapetalae</taxon>
        <taxon>rosids</taxon>
        <taxon>fabids</taxon>
        <taxon>Malpighiales</taxon>
        <taxon>Salicaceae</taxon>
        <taxon>Saliceae</taxon>
        <taxon>Salix</taxon>
    </lineage>
</organism>
<feature type="compositionally biased region" description="Basic and acidic residues" evidence="2">
    <location>
        <begin position="305"/>
        <end position="328"/>
    </location>
</feature>
<evidence type="ECO:0000259" key="3">
    <source>
        <dbReference type="SMART" id="SM01093"/>
    </source>
</evidence>
<proteinExistence type="predicted"/>
<comment type="caution">
    <text evidence="4">The sequence shown here is derived from an EMBL/GenBank/DDBJ whole genome shotgun (WGS) entry which is preliminary data.</text>
</comment>
<evidence type="ECO:0000256" key="2">
    <source>
        <dbReference type="SAM" id="MobiDB-lite"/>
    </source>
</evidence>
<accession>A0A835N8C6</accession>
<keyword evidence="1" id="KW-1015">Disulfide bond</keyword>
<dbReference type="PANTHER" id="PTHR33921">
    <property type="entry name" value="CALVIN CYCLE PROTEIN CP12-2, CHLOROPLASTIC"/>
    <property type="match status" value="1"/>
</dbReference>
<dbReference type="PANTHER" id="PTHR33921:SF15">
    <property type="entry name" value="CALVIN CYCLE PROTEIN CP12-2, CHLOROPLASTIC"/>
    <property type="match status" value="1"/>
</dbReference>
<feature type="disulfide bond" evidence="1">
    <location>
        <begin position="314"/>
        <end position="323"/>
    </location>
</feature>